<dbReference type="AlphaFoldDB" id="A0A8J2JWT3"/>
<accession>A0A8J2JWT3</accession>
<comment type="caution">
    <text evidence="2">The sequence shown here is derived from an EMBL/GenBank/DDBJ whole genome shotgun (WGS) entry which is preliminary data.</text>
</comment>
<name>A0A8J2JWT3_9HEXA</name>
<feature type="compositionally biased region" description="Polar residues" evidence="1">
    <location>
        <begin position="202"/>
        <end position="219"/>
    </location>
</feature>
<proteinExistence type="predicted"/>
<keyword evidence="3" id="KW-1185">Reference proteome</keyword>
<dbReference type="PANTHER" id="PTHR11232:SF57">
    <property type="entry name" value="RE46159P"/>
    <property type="match status" value="1"/>
</dbReference>
<evidence type="ECO:0000256" key="1">
    <source>
        <dbReference type="SAM" id="MobiDB-lite"/>
    </source>
</evidence>
<dbReference type="OrthoDB" id="9994289at2759"/>
<feature type="compositionally biased region" description="Basic and acidic residues" evidence="1">
    <location>
        <begin position="125"/>
        <end position="134"/>
    </location>
</feature>
<feature type="compositionally biased region" description="Polar residues" evidence="1">
    <location>
        <begin position="241"/>
        <end position="252"/>
    </location>
</feature>
<evidence type="ECO:0000313" key="2">
    <source>
        <dbReference type="EMBL" id="CAG7725457.1"/>
    </source>
</evidence>
<feature type="region of interest" description="Disordered" evidence="1">
    <location>
        <begin position="104"/>
        <end position="252"/>
    </location>
</feature>
<reference evidence="2" key="1">
    <citation type="submission" date="2021-06" db="EMBL/GenBank/DDBJ databases">
        <authorList>
            <person name="Hodson N. C."/>
            <person name="Mongue J. A."/>
            <person name="Jaron S. K."/>
        </authorList>
    </citation>
    <scope>NUCLEOTIDE SEQUENCE</scope>
</reference>
<dbReference type="Proteomes" id="UP000708208">
    <property type="component" value="Unassembled WGS sequence"/>
</dbReference>
<gene>
    <name evidence="2" type="ORF">AFUS01_LOCUS14413</name>
</gene>
<dbReference type="PANTHER" id="PTHR11232">
    <property type="entry name" value="PHOSPHOTYROSINE INTERACTION DOMAIN-CONTAINING FAMILY MEMBER"/>
    <property type="match status" value="1"/>
</dbReference>
<feature type="compositionally biased region" description="Polar residues" evidence="1">
    <location>
        <begin position="175"/>
        <end position="185"/>
    </location>
</feature>
<protein>
    <submittedName>
        <fullName evidence="2">Uncharacterized protein</fullName>
    </submittedName>
</protein>
<dbReference type="InterPro" id="IPR051133">
    <property type="entry name" value="Adapter_Engulfment-Domain"/>
</dbReference>
<dbReference type="EMBL" id="CAJVCH010122317">
    <property type="protein sequence ID" value="CAG7725457.1"/>
    <property type="molecule type" value="Genomic_DNA"/>
</dbReference>
<sequence>MSYRAFPLRDEKSSPIKSAGFQESVSLQKDKVHPMPITSSSEEKRDTESLVFPTLLSFRTNNYIYGSSSVIFLSTDISWVTQFVYKAMDEDFGFVERRPGTTLISPSKIEHGKLTNGNNSTINLHPDDDCRDATSGEVSDQLDQSLRKLSVSLSESSDRTSGDVGTSEENNNNNDSVEPSKTGNNMLKHIKTVSKSGKVPGTPSNVSKGDSDSSITNSSQKDRDKSSQGSPTRGGTDKITKNSVAPSSEPENQITLPQRFVVKYLGYRETSNLWGIKYTRRPVDEMVTEAKTMLAKYTDKSLPLLKLEVTESGIVIGPMPQNNNPIFPSGKFAIEAISYGVQDLAYTRVFAMIVVKSALTSDDEQSQSIRLAEIQKAANGGSNGESLPFRCHAFVCDSRQTARKLTYSLAAAFHKFSQSVAAGKIAVQKPKKFAIDLRSPEDIEADLDETEA</sequence>
<organism evidence="2 3">
    <name type="scientific">Allacma fusca</name>
    <dbReference type="NCBI Taxonomy" id="39272"/>
    <lineage>
        <taxon>Eukaryota</taxon>
        <taxon>Metazoa</taxon>
        <taxon>Ecdysozoa</taxon>
        <taxon>Arthropoda</taxon>
        <taxon>Hexapoda</taxon>
        <taxon>Collembola</taxon>
        <taxon>Symphypleona</taxon>
        <taxon>Sminthuridae</taxon>
        <taxon>Allacma</taxon>
    </lineage>
</organism>
<feature type="region of interest" description="Disordered" evidence="1">
    <location>
        <begin position="1"/>
        <end position="22"/>
    </location>
</feature>
<evidence type="ECO:0000313" key="3">
    <source>
        <dbReference type="Proteomes" id="UP000708208"/>
    </source>
</evidence>